<sequence>MVAIVLMNARSGSGQKEWSTSAPHAPPPPRRQGSLRTKLASLARVGPKGSDGSVQPLDPEFSIVLFEDFVYSLFARVHEARGGDRLDTLGGWLSDGAIASLRELGTPDAVKAVVVGAVTYESVEGVGANSQRVRVVLRFEANYTEVSGSEQSWYVAEEWRLERDASVKSRPPEDARAFKCPNCGAPLESVHGHTCSYCDTVVNTGEFDWVVTRVTAQERERRGPQLTGTTEEQGTELPTLKDPRAQERLNALMHDDPEATPLALRKRLEFIFHEMQTAWAQREWQGMRPFLSDNLFQTQLYWINAYRQAGLRNITENAHITNLTLARVTRDAYFDAVTLRVHASSLDYTVRDRDGQVVGGSRSRERAYSEYWTLIRGRGVQGRPSTRKQCPSCGAPLSINMAGHCTHCQARVTSGEFDWVLSRIEQDEAYQG</sequence>
<dbReference type="SMART" id="SM00978">
    <property type="entry name" value="Tim44"/>
    <property type="match status" value="1"/>
</dbReference>
<name>A0ABQ6QLQ8_9BACT</name>
<gene>
    <name evidence="3" type="ORF">ASNO1_12100</name>
</gene>
<proteinExistence type="predicted"/>
<keyword evidence="4" id="KW-1185">Reference proteome</keyword>
<dbReference type="Gene3D" id="3.10.450.240">
    <property type="match status" value="1"/>
</dbReference>
<dbReference type="PANTHER" id="PTHR41542">
    <property type="entry name" value="BLL5807 PROTEIN"/>
    <property type="match status" value="1"/>
</dbReference>
<comment type="caution">
    <text evidence="3">The sequence shown here is derived from an EMBL/GenBank/DDBJ whole genome shotgun (WGS) entry which is preliminary data.</text>
</comment>
<evidence type="ECO:0000313" key="3">
    <source>
        <dbReference type="EMBL" id="GMU04958.1"/>
    </source>
</evidence>
<dbReference type="PANTHER" id="PTHR41542:SF1">
    <property type="entry name" value="BLL5807 PROTEIN"/>
    <property type="match status" value="1"/>
</dbReference>
<dbReference type="EMBL" id="BTTX01000001">
    <property type="protein sequence ID" value="GMU04958.1"/>
    <property type="molecule type" value="Genomic_DNA"/>
</dbReference>
<dbReference type="InterPro" id="IPR032710">
    <property type="entry name" value="NTF2-like_dom_sf"/>
</dbReference>
<dbReference type="SUPFAM" id="SSF54427">
    <property type="entry name" value="NTF2-like"/>
    <property type="match status" value="1"/>
</dbReference>
<dbReference type="InterPro" id="IPR007379">
    <property type="entry name" value="Tim44-like_dom"/>
</dbReference>
<feature type="compositionally biased region" description="Low complexity" evidence="1">
    <location>
        <begin position="224"/>
        <end position="237"/>
    </location>
</feature>
<organism evidence="3 4">
    <name type="scientific">Corallococcus caeni</name>
    <dbReference type="NCBI Taxonomy" id="3082388"/>
    <lineage>
        <taxon>Bacteria</taxon>
        <taxon>Pseudomonadati</taxon>
        <taxon>Myxococcota</taxon>
        <taxon>Myxococcia</taxon>
        <taxon>Myxococcales</taxon>
        <taxon>Cystobacterineae</taxon>
        <taxon>Myxococcaceae</taxon>
        <taxon>Corallococcus</taxon>
    </lineage>
</organism>
<evidence type="ECO:0000313" key="4">
    <source>
        <dbReference type="Proteomes" id="UP001342631"/>
    </source>
</evidence>
<accession>A0ABQ6QLQ8</accession>
<feature type="region of interest" description="Disordered" evidence="1">
    <location>
        <begin position="218"/>
        <end position="237"/>
    </location>
</feature>
<reference evidence="3 4" key="1">
    <citation type="journal article" date="2024" name="Arch. Microbiol.">
        <title>Corallococcus caeni sp. nov., a novel myxobacterium isolated from activated sludge.</title>
        <authorList>
            <person name="Tomita S."/>
            <person name="Nakai R."/>
            <person name="Kuroda K."/>
            <person name="Kurashita H."/>
            <person name="Hatamoto M."/>
            <person name="Yamaguchi T."/>
            <person name="Narihiro T."/>
        </authorList>
    </citation>
    <scope>NUCLEOTIDE SEQUENCE [LARGE SCALE GENOMIC DNA]</scope>
    <source>
        <strain evidence="3 4">NO1</strain>
    </source>
</reference>
<feature type="domain" description="Tim44-like" evidence="2">
    <location>
        <begin position="245"/>
        <end position="426"/>
    </location>
</feature>
<feature type="compositionally biased region" description="Polar residues" evidence="1">
    <location>
        <begin position="10"/>
        <end position="22"/>
    </location>
</feature>
<evidence type="ECO:0000259" key="2">
    <source>
        <dbReference type="SMART" id="SM00978"/>
    </source>
</evidence>
<dbReference type="Proteomes" id="UP001342631">
    <property type="component" value="Unassembled WGS sequence"/>
</dbReference>
<feature type="region of interest" description="Disordered" evidence="1">
    <location>
        <begin position="10"/>
        <end position="34"/>
    </location>
</feature>
<protein>
    <recommendedName>
        <fullName evidence="2">Tim44-like domain-containing protein</fullName>
    </recommendedName>
</protein>
<dbReference type="Pfam" id="PF04280">
    <property type="entry name" value="Tim44"/>
    <property type="match status" value="1"/>
</dbReference>
<evidence type="ECO:0000256" key="1">
    <source>
        <dbReference type="SAM" id="MobiDB-lite"/>
    </source>
</evidence>